<evidence type="ECO:0000256" key="2">
    <source>
        <dbReference type="ARBA" id="ARBA00022553"/>
    </source>
</evidence>
<keyword evidence="1" id="KW-1017">Isopeptide bond</keyword>
<feature type="domain" description="ZMYM2-like/QRICH1 C-terminal" evidence="4">
    <location>
        <begin position="199"/>
        <end position="300"/>
    </location>
</feature>
<evidence type="ECO:0000259" key="5">
    <source>
        <dbReference type="Pfam" id="PF25561"/>
    </source>
</evidence>
<keyword evidence="3" id="KW-0832">Ubl conjugation</keyword>
<evidence type="ECO:0000259" key="4">
    <source>
        <dbReference type="Pfam" id="PF12012"/>
    </source>
</evidence>
<organism evidence="6 7">
    <name type="scientific">Mytilus coruscus</name>
    <name type="common">Sea mussel</name>
    <dbReference type="NCBI Taxonomy" id="42192"/>
    <lineage>
        <taxon>Eukaryota</taxon>
        <taxon>Metazoa</taxon>
        <taxon>Spiralia</taxon>
        <taxon>Lophotrochozoa</taxon>
        <taxon>Mollusca</taxon>
        <taxon>Bivalvia</taxon>
        <taxon>Autobranchia</taxon>
        <taxon>Pteriomorphia</taxon>
        <taxon>Mytilida</taxon>
        <taxon>Mytiloidea</taxon>
        <taxon>Mytilidae</taxon>
        <taxon>Mytilinae</taxon>
        <taxon>Mytilus</taxon>
    </lineage>
</organism>
<keyword evidence="2" id="KW-0597">Phosphoprotein</keyword>
<dbReference type="Proteomes" id="UP000507470">
    <property type="component" value="Unassembled WGS sequence"/>
</dbReference>
<dbReference type="Pfam" id="PF12012">
    <property type="entry name" value="DUF3504"/>
    <property type="match status" value="1"/>
</dbReference>
<feature type="domain" description="QRICH1-like" evidence="5">
    <location>
        <begin position="103"/>
        <end position="181"/>
    </location>
</feature>
<proteinExistence type="predicted"/>
<dbReference type="PANTHER" id="PTHR21446:SF13">
    <property type="entry name" value="DUF3504 DOMAIN-CONTAINING PROTEIN"/>
    <property type="match status" value="1"/>
</dbReference>
<sequence>MMADAFSLPSESLPDWLEIELVESDDLVLSQVLQEVEEDMSLANASATIEDNIRLSQIHRTRFRLGYRKADIVTNKREHQKRIQKWSIGVFLMNGESQDLNMAIIFDIHMLEAAEMNHWLQRFVIEVRNKKGEEYPPKSLYSIICGLLRYCKDMNVNDKNFLDEKDLRFVTFRRVLDSRMKELLSKGFGTKVKRADPLSLQDDENLWQKGVFGMTNSVSLQHTAFFYACKLFGLRGRDEHRNLDCSQFEIGTDQTGKYVRFIGRSTKTFKGGLSHLILDNKDIKHYSEEGKRTCATQLYQAGIEEQEIMGRTGHRSNAVRNYKTSNETIQKKVSNVLNPSRDTTETAVVPLFEENGSDEPTSENTSVLAIPPMKRQRTTPEILKDVTNTKGVVHFSNLTFNFH</sequence>
<gene>
    <name evidence="6" type="ORF">MCOR_36411</name>
</gene>
<dbReference type="InterPro" id="IPR021893">
    <property type="entry name" value="ZMYM2-like_C"/>
</dbReference>
<dbReference type="EMBL" id="CACVKT020006498">
    <property type="protein sequence ID" value="CAC5402472.1"/>
    <property type="molecule type" value="Genomic_DNA"/>
</dbReference>
<evidence type="ECO:0000256" key="1">
    <source>
        <dbReference type="ARBA" id="ARBA00022499"/>
    </source>
</evidence>
<dbReference type="OrthoDB" id="10040310at2759"/>
<keyword evidence="7" id="KW-1185">Reference proteome</keyword>
<dbReference type="InterPro" id="IPR057926">
    <property type="entry name" value="QRICH1_dom"/>
</dbReference>
<evidence type="ECO:0000313" key="6">
    <source>
        <dbReference type="EMBL" id="CAC5402472.1"/>
    </source>
</evidence>
<evidence type="ECO:0000313" key="7">
    <source>
        <dbReference type="Proteomes" id="UP000507470"/>
    </source>
</evidence>
<name>A0A6J8D5D1_MYTCO</name>
<dbReference type="PANTHER" id="PTHR21446">
    <property type="entry name" value="DUF3504 DOMAIN-CONTAINING PROTEIN"/>
    <property type="match status" value="1"/>
</dbReference>
<dbReference type="AlphaFoldDB" id="A0A6J8D5D1"/>
<reference evidence="6 7" key="1">
    <citation type="submission" date="2020-06" db="EMBL/GenBank/DDBJ databases">
        <authorList>
            <person name="Li R."/>
            <person name="Bekaert M."/>
        </authorList>
    </citation>
    <scope>NUCLEOTIDE SEQUENCE [LARGE SCALE GENOMIC DNA]</scope>
    <source>
        <strain evidence="7">wild</strain>
    </source>
</reference>
<accession>A0A6J8D5D1</accession>
<dbReference type="Pfam" id="PF25561">
    <property type="entry name" value="QRICH1"/>
    <property type="match status" value="1"/>
</dbReference>
<dbReference type="InterPro" id="IPR052787">
    <property type="entry name" value="MAVS"/>
</dbReference>
<protein>
    <submittedName>
        <fullName evidence="6">Uncharacterized protein</fullName>
    </submittedName>
</protein>
<evidence type="ECO:0000256" key="3">
    <source>
        <dbReference type="ARBA" id="ARBA00022843"/>
    </source>
</evidence>